<evidence type="ECO:0000256" key="3">
    <source>
        <dbReference type="ARBA" id="ARBA00022630"/>
    </source>
</evidence>
<organism evidence="8 9">
    <name type="scientific">Colletotrichum fructicola (strain Nara gc5)</name>
    <name type="common">Anthracnose fungus</name>
    <name type="synonym">Colletotrichum gloeosporioides (strain Nara gc5)</name>
    <dbReference type="NCBI Taxonomy" id="1213859"/>
    <lineage>
        <taxon>Eukaryota</taxon>
        <taxon>Fungi</taxon>
        <taxon>Dikarya</taxon>
        <taxon>Ascomycota</taxon>
        <taxon>Pezizomycotina</taxon>
        <taxon>Sordariomycetes</taxon>
        <taxon>Hypocreomycetidae</taxon>
        <taxon>Glomerellales</taxon>
        <taxon>Glomerellaceae</taxon>
        <taxon>Colletotrichum</taxon>
        <taxon>Colletotrichum gloeosporioides species complex</taxon>
    </lineage>
</organism>
<evidence type="ECO:0000256" key="2">
    <source>
        <dbReference type="ARBA" id="ARBA00005466"/>
    </source>
</evidence>
<keyword evidence="4" id="KW-0274">FAD</keyword>
<dbReference type="AlphaFoldDB" id="A0A7J6IX52"/>
<protein>
    <submittedName>
        <fullName evidence="8">FAD-linked oxidoreductase ZEB1</fullName>
    </submittedName>
</protein>
<evidence type="ECO:0000256" key="6">
    <source>
        <dbReference type="SAM" id="SignalP"/>
    </source>
</evidence>
<comment type="cofactor">
    <cofactor evidence="1">
        <name>FAD</name>
        <dbReference type="ChEBI" id="CHEBI:57692"/>
    </cofactor>
</comment>
<dbReference type="GeneID" id="43618911"/>
<comment type="similarity">
    <text evidence="2">Belongs to the oxygen-dependent FAD-linked oxidoreductase family.</text>
</comment>
<dbReference type="EMBL" id="ANPB02000005">
    <property type="protein sequence ID" value="KAF4481873.1"/>
    <property type="molecule type" value="Genomic_DNA"/>
</dbReference>
<dbReference type="InterPro" id="IPR016166">
    <property type="entry name" value="FAD-bd_PCMH"/>
</dbReference>
<evidence type="ECO:0000313" key="8">
    <source>
        <dbReference type="EMBL" id="KAF4481873.1"/>
    </source>
</evidence>
<evidence type="ECO:0000256" key="1">
    <source>
        <dbReference type="ARBA" id="ARBA00001974"/>
    </source>
</evidence>
<feature type="chain" id="PRO_5029764790" evidence="6">
    <location>
        <begin position="22"/>
        <end position="608"/>
    </location>
</feature>
<accession>A0A7J6IX52</accession>
<dbReference type="SUPFAM" id="SSF56176">
    <property type="entry name" value="FAD-binding/transporter-associated domain-like"/>
    <property type="match status" value="1"/>
</dbReference>
<feature type="signal peptide" evidence="6">
    <location>
        <begin position="1"/>
        <end position="21"/>
    </location>
</feature>
<evidence type="ECO:0000313" key="9">
    <source>
        <dbReference type="Proteomes" id="UP000011096"/>
    </source>
</evidence>
<dbReference type="Pfam" id="PF08031">
    <property type="entry name" value="BBE"/>
    <property type="match status" value="1"/>
</dbReference>
<reference evidence="8 9" key="1">
    <citation type="submission" date="2012-08" db="EMBL/GenBank/DDBJ databases">
        <authorList>
            <person name="Gan P.H.P."/>
            <person name="Ikeda K."/>
            <person name="Irieda H."/>
            <person name="Narusaka M."/>
            <person name="O'Connell R.J."/>
            <person name="Narusaka Y."/>
            <person name="Takano Y."/>
            <person name="Kubo Y."/>
            <person name="Shirasu K."/>
        </authorList>
    </citation>
    <scope>NUCLEOTIDE SEQUENCE [LARGE SCALE GENOMIC DNA]</scope>
    <source>
        <strain evidence="8 9">Nara gc5</strain>
    </source>
</reference>
<dbReference type="InterPro" id="IPR050416">
    <property type="entry name" value="FAD-linked_Oxidoreductase"/>
</dbReference>
<keyword evidence="6" id="KW-0732">Signal</keyword>
<dbReference type="Gene3D" id="3.40.462.20">
    <property type="match status" value="1"/>
</dbReference>
<dbReference type="InParanoid" id="A0A7J6IX52"/>
<dbReference type="Pfam" id="PF01565">
    <property type="entry name" value="FAD_binding_4"/>
    <property type="match status" value="1"/>
</dbReference>
<dbReference type="InterPro" id="IPR006094">
    <property type="entry name" value="Oxid_FAD_bind_N"/>
</dbReference>
<keyword evidence="9" id="KW-1185">Reference proteome</keyword>
<dbReference type="InterPro" id="IPR036318">
    <property type="entry name" value="FAD-bd_PCMH-like_sf"/>
</dbReference>
<name>A0A7J6IX52_COLFN</name>
<dbReference type="OrthoDB" id="9983560at2759"/>
<evidence type="ECO:0000256" key="4">
    <source>
        <dbReference type="ARBA" id="ARBA00022827"/>
    </source>
</evidence>
<dbReference type="Gene3D" id="3.30.465.10">
    <property type="match status" value="1"/>
</dbReference>
<evidence type="ECO:0000256" key="5">
    <source>
        <dbReference type="ARBA" id="ARBA00023002"/>
    </source>
</evidence>
<sequence>MASSAVVSFFTLLSAVGGVSAQQSCKVTPLDAAWPSNAEWAALNTTISGALIKTIPVASSCYSGNPFGSSEACEDVEKGWASSDFHAAFPESIDYPLYANNSCLPPGATGYSAAQGCELGGLPEYVVNGTTEEQVAAAMSWASKRNIRIVIKGTGHDLNGRSSGAYSLSIWTPNFNKLEFQPEWINPADNTTEVAMIVGAGNNWGSATRGAAKYDKVLVGGTVESVGTGGQIQGGGHGPLSSTFGLAADQILQARVVTTEGQILVANDAQNQDLLFAVRGGGGGQYGLVTEYVLKAHTPPGNVVSLSIALSTDKNDTAAKEATWRSFAVLLASIPDLMDAGLTGSALFSTDALTNASLAANVTHKVSGSLGSFAYNTTAEKMTSLLEPVRDRMLAAGGGNGSVSVTLGEPSVQPDFISLFESVNGASSAAGAYSLMTSRLLGRKHLSDIEQPTLVSYLKQVMQTQNPTGGGMMVIGLQGGSGPRNVPEKMRGAVNPVWRSTYIHMMSYGASIDTTNASPQEALDVAAKWLEETKEPIWREWAPGSGSYMNEANAFNSQFKEDFYGESYDRLLEVKRKYDPTESLFVLAGVGSDAWKYDLDSGKLCKTA</sequence>
<dbReference type="InterPro" id="IPR012951">
    <property type="entry name" value="BBE"/>
</dbReference>
<keyword evidence="3" id="KW-0285">Flavoprotein</keyword>
<dbReference type="PANTHER" id="PTHR42973">
    <property type="entry name" value="BINDING OXIDOREDUCTASE, PUTATIVE (AFU_ORTHOLOGUE AFUA_1G17690)-RELATED"/>
    <property type="match status" value="1"/>
</dbReference>
<dbReference type="PANTHER" id="PTHR42973:SF39">
    <property type="entry name" value="FAD-BINDING PCMH-TYPE DOMAIN-CONTAINING PROTEIN"/>
    <property type="match status" value="1"/>
</dbReference>
<dbReference type="GO" id="GO:0071949">
    <property type="term" value="F:FAD binding"/>
    <property type="evidence" value="ECO:0007669"/>
    <property type="project" value="InterPro"/>
</dbReference>
<feature type="domain" description="FAD-binding PCMH-type" evidence="7">
    <location>
        <begin position="119"/>
        <end position="299"/>
    </location>
</feature>
<proteinExistence type="inferred from homology"/>
<dbReference type="PROSITE" id="PS51387">
    <property type="entry name" value="FAD_PCMH"/>
    <property type="match status" value="1"/>
</dbReference>
<reference evidence="8 9" key="2">
    <citation type="submission" date="2020-04" db="EMBL/GenBank/DDBJ databases">
        <title>Genome sequencing and assembly of multiple isolates from the Colletotrichum gloeosporioides species complex.</title>
        <authorList>
            <person name="Gan P."/>
            <person name="Shirasu K."/>
        </authorList>
    </citation>
    <scope>NUCLEOTIDE SEQUENCE [LARGE SCALE GENOMIC DNA]</scope>
    <source>
        <strain evidence="8 9">Nara gc5</strain>
    </source>
</reference>
<keyword evidence="5" id="KW-0560">Oxidoreductase</keyword>
<dbReference type="RefSeq" id="XP_031885935.1">
    <property type="nucleotide sequence ID" value="XM_032034898.1"/>
</dbReference>
<dbReference type="GO" id="GO:0016491">
    <property type="term" value="F:oxidoreductase activity"/>
    <property type="evidence" value="ECO:0007669"/>
    <property type="project" value="UniProtKB-KW"/>
</dbReference>
<comment type="caution">
    <text evidence="8">The sequence shown here is derived from an EMBL/GenBank/DDBJ whole genome shotgun (WGS) entry which is preliminary data.</text>
</comment>
<evidence type="ECO:0000259" key="7">
    <source>
        <dbReference type="PROSITE" id="PS51387"/>
    </source>
</evidence>
<dbReference type="InterPro" id="IPR016169">
    <property type="entry name" value="FAD-bd_PCMH_sub2"/>
</dbReference>
<dbReference type="Proteomes" id="UP000011096">
    <property type="component" value="Unassembled WGS sequence"/>
</dbReference>
<gene>
    <name evidence="8" type="ORF">CGGC5_v008773</name>
</gene>